<proteinExistence type="predicted"/>
<dbReference type="EMBL" id="JARGDH010000004">
    <property type="protein sequence ID" value="KAL0271576.1"/>
    <property type="molecule type" value="Genomic_DNA"/>
</dbReference>
<organism evidence="2">
    <name type="scientific">Menopon gallinae</name>
    <name type="common">poultry shaft louse</name>
    <dbReference type="NCBI Taxonomy" id="328185"/>
    <lineage>
        <taxon>Eukaryota</taxon>
        <taxon>Metazoa</taxon>
        <taxon>Ecdysozoa</taxon>
        <taxon>Arthropoda</taxon>
        <taxon>Hexapoda</taxon>
        <taxon>Insecta</taxon>
        <taxon>Pterygota</taxon>
        <taxon>Neoptera</taxon>
        <taxon>Paraneoptera</taxon>
        <taxon>Psocodea</taxon>
        <taxon>Troctomorpha</taxon>
        <taxon>Phthiraptera</taxon>
        <taxon>Amblycera</taxon>
        <taxon>Menoponidae</taxon>
        <taxon>Menopon</taxon>
    </lineage>
</organism>
<feature type="region of interest" description="Disordered" evidence="1">
    <location>
        <begin position="1"/>
        <end position="31"/>
    </location>
</feature>
<evidence type="ECO:0000256" key="1">
    <source>
        <dbReference type="SAM" id="MobiDB-lite"/>
    </source>
</evidence>
<dbReference type="AlphaFoldDB" id="A0AAW2HP45"/>
<name>A0AAW2HP45_9NEOP</name>
<evidence type="ECO:0000313" key="2">
    <source>
        <dbReference type="EMBL" id="KAL0271576.1"/>
    </source>
</evidence>
<reference evidence="2" key="1">
    <citation type="journal article" date="2024" name="Gigascience">
        <title>Chromosome-level genome of the poultry shaft louse Menopon gallinae provides insight into the host-switching and adaptive evolution of parasitic lice.</title>
        <authorList>
            <person name="Xu Y."/>
            <person name="Ma L."/>
            <person name="Liu S."/>
            <person name="Liang Y."/>
            <person name="Liu Q."/>
            <person name="He Z."/>
            <person name="Tian L."/>
            <person name="Duan Y."/>
            <person name="Cai W."/>
            <person name="Li H."/>
            <person name="Song F."/>
        </authorList>
    </citation>
    <scope>NUCLEOTIDE SEQUENCE</scope>
    <source>
        <strain evidence="2">Cailab_2023a</strain>
    </source>
</reference>
<protein>
    <submittedName>
        <fullName evidence="2">Uncharacterized protein</fullName>
    </submittedName>
</protein>
<comment type="caution">
    <text evidence="2">The sequence shown here is derived from an EMBL/GenBank/DDBJ whole genome shotgun (WGS) entry which is preliminary data.</text>
</comment>
<sequence>MPYLQSLHGRVRVRRSNSEEAPPGQRHSCREPGILIRSEEKLRNGLDNEASATVWSSMERGHRGRLAEEDRIRRPRFFSRNLFPGNETRKSRPTSPWAFKYDLRPFAMTRTASDVEDCETLKKIQ</sequence>
<accession>A0AAW2HP45</accession>
<gene>
    <name evidence="2" type="ORF">PYX00_008630</name>
</gene>